<accession>A0ABR4Q5Q0</accession>
<protein>
    <submittedName>
        <fullName evidence="1">Uncharacterized protein</fullName>
    </submittedName>
</protein>
<reference evidence="1 2" key="1">
    <citation type="journal article" date="2022" name="Front. Cell. Infect. Microbiol.">
        <title>The Genomes of Two Strains of Taenia crassiceps the Animal Model for the Study of Human Cysticercosis.</title>
        <authorList>
            <person name="Bobes R.J."/>
            <person name="Estrada K."/>
            <person name="Rios-Valencia D.G."/>
            <person name="Calderon-Gallegos A."/>
            <person name="de la Torre P."/>
            <person name="Carrero J.C."/>
            <person name="Sanchez-Flores A."/>
            <person name="Laclette J.P."/>
        </authorList>
    </citation>
    <scope>NUCLEOTIDE SEQUENCE [LARGE SCALE GENOMIC DNA]</scope>
    <source>
        <strain evidence="1">WFUcys</strain>
    </source>
</reference>
<evidence type="ECO:0000313" key="2">
    <source>
        <dbReference type="Proteomes" id="UP001651158"/>
    </source>
</evidence>
<dbReference type="EMBL" id="JAKROA010000010">
    <property type="protein sequence ID" value="KAL5104897.1"/>
    <property type="molecule type" value="Genomic_DNA"/>
</dbReference>
<organism evidence="1 2">
    <name type="scientific">Taenia crassiceps</name>
    <dbReference type="NCBI Taxonomy" id="6207"/>
    <lineage>
        <taxon>Eukaryota</taxon>
        <taxon>Metazoa</taxon>
        <taxon>Spiralia</taxon>
        <taxon>Lophotrochozoa</taxon>
        <taxon>Platyhelminthes</taxon>
        <taxon>Cestoda</taxon>
        <taxon>Eucestoda</taxon>
        <taxon>Cyclophyllidea</taxon>
        <taxon>Taeniidae</taxon>
        <taxon>Taenia</taxon>
    </lineage>
</organism>
<gene>
    <name evidence="1" type="ORF">TcWFU_003507</name>
</gene>
<keyword evidence="2" id="KW-1185">Reference proteome</keyword>
<evidence type="ECO:0000313" key="1">
    <source>
        <dbReference type="EMBL" id="KAL5104897.1"/>
    </source>
</evidence>
<name>A0ABR4Q5Q0_9CEST</name>
<proteinExistence type="predicted"/>
<dbReference type="Proteomes" id="UP001651158">
    <property type="component" value="Unassembled WGS sequence"/>
</dbReference>
<comment type="caution">
    <text evidence="1">The sequence shown here is derived from an EMBL/GenBank/DDBJ whole genome shotgun (WGS) entry which is preliminary data.</text>
</comment>
<sequence length="237" mass="26572">MICSMRCPFPLLSFLHASYLHSRLRTQHCLDVLASFLQRRGLELSLASESTQPPTMEDEMLVKQASLRMVHDDDVAVRIVGGKGVVKGWRLSSTSPSHANHCFGTHRCLEVFVEQLSVGQQWSGECAVPTVANRATSSCSMQCYLQQFAWGHHWRFDPPKLCSMIHCSKVEHKVMSINAGQALWYFEEHMVYQVCNTNAGQAFEEVSYLKAATRGLRGEEESAAAAADDDDDEEVFL</sequence>